<reference evidence="3 4" key="1">
    <citation type="submission" date="2018-01" db="EMBL/GenBank/DDBJ databases">
        <title>Draft genome of the strawberry crown rot pathogen Phytophthora cactorum.</title>
        <authorList>
            <person name="Armitage A.D."/>
            <person name="Lysoe E."/>
            <person name="Nellist C.F."/>
            <person name="Harrison R.J."/>
            <person name="Brurberg M.B."/>
        </authorList>
    </citation>
    <scope>NUCLEOTIDE SEQUENCE [LARGE SCALE GENOMIC DNA]</scope>
    <source>
        <strain evidence="3 4">10300</strain>
    </source>
</reference>
<protein>
    <submittedName>
        <fullName evidence="3">Uncharacterized protein</fullName>
    </submittedName>
</protein>
<dbReference type="EMBL" id="MJFZ01000040">
    <property type="protein sequence ID" value="RAW40853.1"/>
    <property type="molecule type" value="Genomic_DNA"/>
</dbReference>
<reference evidence="2" key="2">
    <citation type="submission" date="2018-05" db="EMBL/GenBank/DDBJ databases">
        <title>Effector identification in a new, highly contiguous assembly of the strawberry crown rot pathogen Phytophthora cactorum.</title>
        <authorList>
            <person name="Armitage A.D."/>
            <person name="Nellist C.F."/>
            <person name="Bates H."/>
            <person name="Vickerstaff R.J."/>
            <person name="Harrison R.J."/>
        </authorList>
    </citation>
    <scope>NUCLEOTIDE SEQUENCE</scope>
    <source>
        <strain evidence="1">4040</strain>
        <strain evidence="2">P421</strain>
    </source>
</reference>
<accession>A0A329SUV1</accession>
<organism evidence="3 4">
    <name type="scientific">Phytophthora cactorum</name>
    <dbReference type="NCBI Taxonomy" id="29920"/>
    <lineage>
        <taxon>Eukaryota</taxon>
        <taxon>Sar</taxon>
        <taxon>Stramenopiles</taxon>
        <taxon>Oomycota</taxon>
        <taxon>Peronosporomycetes</taxon>
        <taxon>Peronosporales</taxon>
        <taxon>Peronosporaceae</taxon>
        <taxon>Phytophthora</taxon>
    </lineage>
</organism>
<dbReference type="Proteomes" id="UP000760860">
    <property type="component" value="Unassembled WGS sequence"/>
</dbReference>
<sequence length="142" mass="16107">MDQWTLGVVSSYHMIGQQPWLTIRSDNGTCKLDLRRPSNAIQVDRVKYAIQTRAGTDAAALNAEQLRDQFDEVTELGSKCRAKVPTEVTKLLPTPFDPDGEVPIIRPDYLAILSARRQHGFKWDMNKKSKRAYECSICPSNR</sequence>
<dbReference type="EMBL" id="RCMV01000017">
    <property type="protein sequence ID" value="KAG3228338.1"/>
    <property type="molecule type" value="Genomic_DNA"/>
</dbReference>
<dbReference type="OrthoDB" id="89447at2759"/>
<dbReference type="EMBL" id="RCMK01000013">
    <property type="protein sequence ID" value="KAG2954512.1"/>
    <property type="molecule type" value="Genomic_DNA"/>
</dbReference>
<keyword evidence="4" id="KW-1185">Reference proteome</keyword>
<proteinExistence type="predicted"/>
<comment type="caution">
    <text evidence="3">The sequence shown here is derived from an EMBL/GenBank/DDBJ whole genome shotgun (WGS) entry which is preliminary data.</text>
</comment>
<evidence type="ECO:0000313" key="3">
    <source>
        <dbReference type="EMBL" id="RAW40853.1"/>
    </source>
</evidence>
<name>A0A329SUV1_9STRA</name>
<evidence type="ECO:0000313" key="2">
    <source>
        <dbReference type="EMBL" id="KAG3228338.1"/>
    </source>
</evidence>
<dbReference type="AlphaFoldDB" id="A0A329SUV1"/>
<dbReference type="VEuPathDB" id="FungiDB:PC110_g2924"/>
<dbReference type="Proteomes" id="UP000736787">
    <property type="component" value="Unassembled WGS sequence"/>
</dbReference>
<evidence type="ECO:0000313" key="1">
    <source>
        <dbReference type="EMBL" id="KAG2954512.1"/>
    </source>
</evidence>
<gene>
    <name evidence="3" type="ORF">PC110_g2924</name>
    <name evidence="1" type="ORF">PC117_g1170</name>
    <name evidence="2" type="ORF">PC129_g1139</name>
</gene>
<dbReference type="Proteomes" id="UP000251314">
    <property type="component" value="Unassembled WGS sequence"/>
</dbReference>
<evidence type="ECO:0000313" key="4">
    <source>
        <dbReference type="Proteomes" id="UP000251314"/>
    </source>
</evidence>